<keyword evidence="2" id="KW-1185">Reference proteome</keyword>
<organism evidence="1 2">
    <name type="scientific">Phytophthora palmivora</name>
    <dbReference type="NCBI Taxonomy" id="4796"/>
    <lineage>
        <taxon>Eukaryota</taxon>
        <taxon>Sar</taxon>
        <taxon>Stramenopiles</taxon>
        <taxon>Oomycota</taxon>
        <taxon>Peronosporomycetes</taxon>
        <taxon>Peronosporales</taxon>
        <taxon>Peronosporaceae</taxon>
        <taxon>Phytophthora</taxon>
    </lineage>
</organism>
<dbReference type="AlphaFoldDB" id="A0A2P4YFW8"/>
<evidence type="ECO:0000313" key="2">
    <source>
        <dbReference type="Proteomes" id="UP000237271"/>
    </source>
</evidence>
<protein>
    <submittedName>
        <fullName evidence="1">Uncharacterized protein</fullName>
    </submittedName>
</protein>
<accession>A0A2P4YFW8</accession>
<comment type="caution">
    <text evidence="1">The sequence shown here is derived from an EMBL/GenBank/DDBJ whole genome shotgun (WGS) entry which is preliminary data.</text>
</comment>
<dbReference type="Proteomes" id="UP000237271">
    <property type="component" value="Unassembled WGS sequence"/>
</dbReference>
<dbReference type="EMBL" id="NCKW01003416">
    <property type="protein sequence ID" value="POM76589.1"/>
    <property type="molecule type" value="Genomic_DNA"/>
</dbReference>
<evidence type="ECO:0000313" key="1">
    <source>
        <dbReference type="EMBL" id="POM76589.1"/>
    </source>
</evidence>
<reference evidence="1 2" key="1">
    <citation type="journal article" date="2017" name="Genome Biol. Evol.">
        <title>Phytophthora megakarya and P. palmivora, closely related causal agents of cacao black pod rot, underwent increases in genome sizes and gene numbers by different mechanisms.</title>
        <authorList>
            <person name="Ali S.S."/>
            <person name="Shao J."/>
            <person name="Lary D.J."/>
            <person name="Kronmiller B."/>
            <person name="Shen D."/>
            <person name="Strem M.D."/>
            <person name="Amoako-Attah I."/>
            <person name="Akrofi A.Y."/>
            <person name="Begoude B.A."/>
            <person name="Ten Hoopen G.M."/>
            <person name="Coulibaly K."/>
            <person name="Kebe B.I."/>
            <person name="Melnick R.L."/>
            <person name="Guiltinan M.J."/>
            <person name="Tyler B.M."/>
            <person name="Meinhardt L.W."/>
            <person name="Bailey B.A."/>
        </authorList>
    </citation>
    <scope>NUCLEOTIDE SEQUENCE [LARGE SCALE GENOMIC DNA]</scope>
    <source>
        <strain evidence="2">sbr112.9</strain>
    </source>
</reference>
<sequence length="78" mass="8182">MAILPGRCTPNLQAGDIGTYKSFKGHMATMHGSDQIACITHAVGPAPTTSVTKIWQSETPEVVAKSIGGAGFYGNFEE</sequence>
<gene>
    <name evidence="1" type="ORF">PHPALM_6150</name>
</gene>
<name>A0A2P4YFW8_9STRA</name>
<proteinExistence type="predicted"/>